<feature type="transmembrane region" description="Helical" evidence="2">
    <location>
        <begin position="5"/>
        <end position="24"/>
    </location>
</feature>
<accession>A0A9E8LWC6</accession>
<keyword evidence="5" id="KW-1185">Reference proteome</keyword>
<evidence type="ECO:0000256" key="2">
    <source>
        <dbReference type="SAM" id="Phobius"/>
    </source>
</evidence>
<dbReference type="Gene3D" id="3.60.21.10">
    <property type="match status" value="1"/>
</dbReference>
<dbReference type="InterPro" id="IPR019079">
    <property type="entry name" value="Capsule_synth_CapA"/>
</dbReference>
<gene>
    <name evidence="4" type="ORF">OE104_06190</name>
</gene>
<dbReference type="InterPro" id="IPR029052">
    <property type="entry name" value="Metallo-depent_PP-like"/>
</dbReference>
<keyword evidence="2" id="KW-0812">Transmembrane</keyword>
<dbReference type="PANTHER" id="PTHR33393:SF12">
    <property type="entry name" value="CAPSULE BIOSYNTHESIS PROTEIN CAPA"/>
    <property type="match status" value="1"/>
</dbReference>
<name>A0A9E8LWC6_9BACI</name>
<dbReference type="AlphaFoldDB" id="A0A9E8LWC6"/>
<dbReference type="RefSeq" id="WP_275418708.1">
    <property type="nucleotide sequence ID" value="NZ_CP106878.1"/>
</dbReference>
<dbReference type="SUPFAM" id="SSF56300">
    <property type="entry name" value="Metallo-dependent phosphatases"/>
    <property type="match status" value="1"/>
</dbReference>
<evidence type="ECO:0000256" key="1">
    <source>
        <dbReference type="ARBA" id="ARBA00005662"/>
    </source>
</evidence>
<protein>
    <submittedName>
        <fullName evidence="4">CapA family protein</fullName>
    </submittedName>
</protein>
<evidence type="ECO:0000259" key="3">
    <source>
        <dbReference type="SMART" id="SM00854"/>
    </source>
</evidence>
<keyword evidence="2" id="KW-1133">Transmembrane helix</keyword>
<organism evidence="4 5">
    <name type="scientific">Fervidibacillus albus</name>
    <dbReference type="NCBI Taxonomy" id="2980026"/>
    <lineage>
        <taxon>Bacteria</taxon>
        <taxon>Bacillati</taxon>
        <taxon>Bacillota</taxon>
        <taxon>Bacilli</taxon>
        <taxon>Bacillales</taxon>
        <taxon>Bacillaceae</taxon>
        <taxon>Fervidibacillus</taxon>
    </lineage>
</organism>
<evidence type="ECO:0000313" key="4">
    <source>
        <dbReference type="EMBL" id="WAA10900.1"/>
    </source>
</evidence>
<feature type="domain" description="Capsule synthesis protein CapA" evidence="3">
    <location>
        <begin position="57"/>
        <end position="301"/>
    </location>
</feature>
<dbReference type="KEGG" id="faf:OE104_06190"/>
<dbReference type="Proteomes" id="UP001164718">
    <property type="component" value="Chromosome"/>
</dbReference>
<dbReference type="EMBL" id="CP106878">
    <property type="protein sequence ID" value="WAA10900.1"/>
    <property type="molecule type" value="Genomic_DNA"/>
</dbReference>
<evidence type="ECO:0000313" key="5">
    <source>
        <dbReference type="Proteomes" id="UP001164718"/>
    </source>
</evidence>
<dbReference type="CDD" id="cd07381">
    <property type="entry name" value="MPP_CapA"/>
    <property type="match status" value="1"/>
</dbReference>
<dbReference type="InterPro" id="IPR052169">
    <property type="entry name" value="CW_Biosynth-Accessory"/>
</dbReference>
<dbReference type="Pfam" id="PF09587">
    <property type="entry name" value="PGA_cap"/>
    <property type="match status" value="1"/>
</dbReference>
<reference evidence="4" key="1">
    <citation type="submission" date="2022-09" db="EMBL/GenBank/DDBJ databases">
        <title>Complete Genomes of Fervidibacillus albus and Fervidibacillus halotolerans isolated from tidal flat sediments.</title>
        <authorList>
            <person name="Kwon K.K."/>
            <person name="Yang S.-H."/>
            <person name="Park M.J."/>
            <person name="Oh H.-M."/>
        </authorList>
    </citation>
    <scope>NUCLEOTIDE SEQUENCE</scope>
    <source>
        <strain evidence="4">MEBiC13591</strain>
    </source>
</reference>
<dbReference type="PANTHER" id="PTHR33393">
    <property type="entry name" value="POLYGLUTAMINE SYNTHESIS ACCESSORY PROTEIN RV0574C-RELATED"/>
    <property type="match status" value="1"/>
</dbReference>
<keyword evidence="2" id="KW-0472">Membrane</keyword>
<dbReference type="SMART" id="SM00854">
    <property type="entry name" value="PGA_cap"/>
    <property type="match status" value="1"/>
</dbReference>
<comment type="similarity">
    <text evidence="1">Belongs to the CapA family.</text>
</comment>
<sequence length="379" mass="43057">MRKGLIFSSLLIVFIGSIILIFTFQRENQIEAHVQVASNKAKQMTEPVYKTWEETAVIGGIGDILIHDWVYEDAETKDGYDFKPMFEPIKFALQEPDLLMANQETVLGGVELGLSSYPTFNSPYEVGDALIDSGVDIVSTANNHTLDRGEKAIQNAIQYYERVGLPYVGHFKNFEDQETIRVLNKNGIRFAFLSYTYGTNGIPVPEGKEYLVNLIDLEKMKEEIERAKQEADVVVMSIHWGNEYQRYPSDEQQLIANELAQSGVDIIFGHHPHVLQPFEWIETENGRVFVAYSLGNFISGQMRNYKDIGGVVSLQVTKKVTGDGVDIQLSNPEFQPTYVSNVGLKNYRVVPLEEAGDYGLQQAEEKYEEIMDHMFQWIE</sequence>
<proteinExistence type="inferred from homology"/>